<keyword evidence="1" id="KW-0175">Coiled coil</keyword>
<sequence>MSQIPFRVFARVPAPGVKPDEMFIPQYLEGGQWRSFSEHGIRKVTFATEQKAHLYIIGFIKKKLEQNKRRIELLERETDSLTENLHDLNAQLIGINARTPQ</sequence>
<organism evidence="2">
    <name type="scientific">Pseudomonas phage HRDY3</name>
    <dbReference type="NCBI Taxonomy" id="3236930"/>
    <lineage>
        <taxon>Viruses</taxon>
    </lineage>
</organism>
<proteinExistence type="predicted"/>
<protein>
    <submittedName>
        <fullName evidence="2">Uncharacterized protein</fullName>
    </submittedName>
</protein>
<name>A0AB39CDC9_9VIRU</name>
<accession>A0AB39CDC9</accession>
<evidence type="ECO:0000256" key="1">
    <source>
        <dbReference type="SAM" id="Coils"/>
    </source>
</evidence>
<evidence type="ECO:0000313" key="2">
    <source>
        <dbReference type="EMBL" id="XDJ14999.1"/>
    </source>
</evidence>
<feature type="coiled-coil region" evidence="1">
    <location>
        <begin position="57"/>
        <end position="91"/>
    </location>
</feature>
<dbReference type="EMBL" id="PQ015379">
    <property type="protein sequence ID" value="XDJ14999.1"/>
    <property type="molecule type" value="Genomic_DNA"/>
</dbReference>
<reference evidence="2" key="1">
    <citation type="submission" date="2024-07" db="EMBL/GenBank/DDBJ databases">
        <authorList>
            <person name="Bringhurst R.M."/>
            <person name="Homer T.E."/>
        </authorList>
    </citation>
    <scope>NUCLEOTIDE SEQUENCE</scope>
</reference>